<dbReference type="Gene3D" id="3.40.50.150">
    <property type="entry name" value="Vaccinia Virus protein VP39"/>
    <property type="match status" value="1"/>
</dbReference>
<dbReference type="CDD" id="cd02440">
    <property type="entry name" value="AdoMet_MTases"/>
    <property type="match status" value="1"/>
</dbReference>
<dbReference type="PANTHER" id="PTHR43861">
    <property type="entry name" value="TRANS-ACONITATE 2-METHYLTRANSFERASE-RELATED"/>
    <property type="match status" value="1"/>
</dbReference>
<reference evidence="2 3" key="1">
    <citation type="submission" date="2019-02" db="EMBL/GenBank/DDBJ databases">
        <title>Deep-cultivation of Planctomycetes and their phenomic and genomic characterization uncovers novel biology.</title>
        <authorList>
            <person name="Wiegand S."/>
            <person name="Jogler M."/>
            <person name="Boedeker C."/>
            <person name="Pinto D."/>
            <person name="Vollmers J."/>
            <person name="Rivas-Marin E."/>
            <person name="Kohn T."/>
            <person name="Peeters S.H."/>
            <person name="Heuer A."/>
            <person name="Rast P."/>
            <person name="Oberbeckmann S."/>
            <person name="Bunk B."/>
            <person name="Jeske O."/>
            <person name="Meyerdierks A."/>
            <person name="Storesund J.E."/>
            <person name="Kallscheuer N."/>
            <person name="Luecker S."/>
            <person name="Lage O.M."/>
            <person name="Pohl T."/>
            <person name="Merkel B.J."/>
            <person name="Hornburger P."/>
            <person name="Mueller R.-W."/>
            <person name="Bruemmer F."/>
            <person name="Labrenz M."/>
            <person name="Spormann A.M."/>
            <person name="Op Den Camp H."/>
            <person name="Overmann J."/>
            <person name="Amann R."/>
            <person name="Jetten M.S.M."/>
            <person name="Mascher T."/>
            <person name="Medema M.H."/>
            <person name="Devos D.P."/>
            <person name="Kaster A.-K."/>
            <person name="Ovreas L."/>
            <person name="Rohde M."/>
            <person name="Galperin M.Y."/>
            <person name="Jogler C."/>
        </authorList>
    </citation>
    <scope>NUCLEOTIDE SEQUENCE [LARGE SCALE GENOMIC DNA]</scope>
    <source>
        <strain evidence="2 3">Pla108</strain>
    </source>
</reference>
<dbReference type="Proteomes" id="UP000317421">
    <property type="component" value="Unassembled WGS sequence"/>
</dbReference>
<evidence type="ECO:0000259" key="1">
    <source>
        <dbReference type="Pfam" id="PF13847"/>
    </source>
</evidence>
<dbReference type="AlphaFoldDB" id="A0A5C6A9D9"/>
<organism evidence="2 3">
    <name type="scientific">Botrimarina colliarenosi</name>
    <dbReference type="NCBI Taxonomy" id="2528001"/>
    <lineage>
        <taxon>Bacteria</taxon>
        <taxon>Pseudomonadati</taxon>
        <taxon>Planctomycetota</taxon>
        <taxon>Planctomycetia</taxon>
        <taxon>Pirellulales</taxon>
        <taxon>Lacipirellulaceae</taxon>
        <taxon>Botrimarina</taxon>
    </lineage>
</organism>
<dbReference type="GO" id="GO:0032259">
    <property type="term" value="P:methylation"/>
    <property type="evidence" value="ECO:0007669"/>
    <property type="project" value="UniProtKB-KW"/>
</dbReference>
<dbReference type="InterPro" id="IPR025714">
    <property type="entry name" value="Methyltranfer_dom"/>
</dbReference>
<sequence length="260" mass="28588">MSREPQRNEGTKGFGADRYVVPLFLCGSLLLSSAEAQRAEPGRTEYLGRPIAQTMHYLGAPWLVRESRDREEEPARLLASLGVKPGQTVCDLGCGNGFYTLRLAELVQPAGRVLAVDIQPEMLQMLGQRAEARSVPNVETIEGAVDDPRLPPAAVDLVLLVDVYHEFSHPPEMLAAIHASLRPAGRVALVEFRAEDPDVPIKPLHKMTQAQCVKEFAANGYKLVGQYDDLPWQHVLFFARDDSPLGRVPLVAWDPAPPAP</sequence>
<proteinExistence type="predicted"/>
<keyword evidence="2" id="KW-0489">Methyltransferase</keyword>
<keyword evidence="3" id="KW-1185">Reference proteome</keyword>
<accession>A0A5C6A9D9</accession>
<name>A0A5C6A9D9_9BACT</name>
<dbReference type="InterPro" id="IPR029063">
    <property type="entry name" value="SAM-dependent_MTases_sf"/>
</dbReference>
<dbReference type="OrthoDB" id="9784101at2"/>
<dbReference type="Pfam" id="PF13847">
    <property type="entry name" value="Methyltransf_31"/>
    <property type="match status" value="1"/>
</dbReference>
<dbReference type="EC" id="2.1.1.163" evidence="2"/>
<feature type="domain" description="Methyltransferase" evidence="1">
    <location>
        <begin position="84"/>
        <end position="197"/>
    </location>
</feature>
<keyword evidence="2" id="KW-0830">Ubiquinone</keyword>
<evidence type="ECO:0000313" key="2">
    <source>
        <dbReference type="EMBL" id="TWT96056.1"/>
    </source>
</evidence>
<keyword evidence="2" id="KW-0808">Transferase</keyword>
<comment type="caution">
    <text evidence="2">The sequence shown here is derived from an EMBL/GenBank/DDBJ whole genome shotgun (WGS) entry which is preliminary data.</text>
</comment>
<evidence type="ECO:0000313" key="3">
    <source>
        <dbReference type="Proteomes" id="UP000317421"/>
    </source>
</evidence>
<gene>
    <name evidence="2" type="primary">ubiE_3</name>
    <name evidence="2" type="ORF">Pla108_31380</name>
</gene>
<dbReference type="SUPFAM" id="SSF53335">
    <property type="entry name" value="S-adenosyl-L-methionine-dependent methyltransferases"/>
    <property type="match status" value="1"/>
</dbReference>
<dbReference type="EMBL" id="SJPR01000004">
    <property type="protein sequence ID" value="TWT96056.1"/>
    <property type="molecule type" value="Genomic_DNA"/>
</dbReference>
<protein>
    <submittedName>
        <fullName evidence="2">Ubiquinone/menaquinone biosynthesis C-methyltransferase UbiE</fullName>
        <ecNumber evidence="2">2.1.1.163</ecNumber>
    </submittedName>
</protein>
<dbReference type="GO" id="GO:0043770">
    <property type="term" value="F:demethylmenaquinone methyltransferase activity"/>
    <property type="evidence" value="ECO:0007669"/>
    <property type="project" value="UniProtKB-EC"/>
</dbReference>
<dbReference type="RefSeq" id="WP_146445847.1">
    <property type="nucleotide sequence ID" value="NZ_SJPR01000004.1"/>
</dbReference>